<name>L1J109_GUITC</name>
<evidence type="ECO:0000256" key="1">
    <source>
        <dbReference type="SAM" id="MobiDB-lite"/>
    </source>
</evidence>
<sequence length="154" mass="17711">MSRLRIVSTTSMAESSWGTQKRNRTSRITKIALRQPRNDAAKEHLKSVTLPEVKESIKASFGEYIMYENRSNSKKRIFIIVDKIETFEYRDRSHSIDIGTVQDINKGMDYICLNCCSIPPSPGISSFLFPPHLLAVRKLAKQRIEYPETSERES</sequence>
<dbReference type="EnsemblProtists" id="EKX41765">
    <property type="protein sequence ID" value="EKX41765"/>
    <property type="gene ID" value="GUITHDRAFT_112182"/>
</dbReference>
<dbReference type="HOGENOM" id="CLU_1707635_0_0_1"/>
<feature type="compositionally biased region" description="Polar residues" evidence="1">
    <location>
        <begin position="7"/>
        <end position="20"/>
    </location>
</feature>
<dbReference type="PaxDb" id="55529-EKX41765"/>
<dbReference type="KEGG" id="gtt:GUITHDRAFT_112182"/>
<dbReference type="Proteomes" id="UP000011087">
    <property type="component" value="Unassembled WGS sequence"/>
</dbReference>
<gene>
    <name evidence="2" type="ORF">GUITHDRAFT_112182</name>
</gene>
<dbReference type="GeneID" id="17298366"/>
<dbReference type="AlphaFoldDB" id="L1J109"/>
<keyword evidence="4" id="KW-1185">Reference proteome</keyword>
<protein>
    <submittedName>
        <fullName evidence="2 3">Uncharacterized protein</fullName>
    </submittedName>
</protein>
<evidence type="ECO:0000313" key="4">
    <source>
        <dbReference type="Proteomes" id="UP000011087"/>
    </source>
</evidence>
<reference evidence="4" key="2">
    <citation type="submission" date="2012-11" db="EMBL/GenBank/DDBJ databases">
        <authorList>
            <person name="Kuo A."/>
            <person name="Curtis B.A."/>
            <person name="Tanifuji G."/>
            <person name="Burki F."/>
            <person name="Gruber A."/>
            <person name="Irimia M."/>
            <person name="Maruyama S."/>
            <person name="Arias M.C."/>
            <person name="Ball S.G."/>
            <person name="Gile G.H."/>
            <person name="Hirakawa Y."/>
            <person name="Hopkins J.F."/>
            <person name="Rensing S.A."/>
            <person name="Schmutz J."/>
            <person name="Symeonidi A."/>
            <person name="Elias M."/>
            <person name="Eveleigh R.J."/>
            <person name="Herman E.K."/>
            <person name="Klute M.J."/>
            <person name="Nakayama T."/>
            <person name="Obornik M."/>
            <person name="Reyes-Prieto A."/>
            <person name="Armbrust E.V."/>
            <person name="Aves S.J."/>
            <person name="Beiko R.G."/>
            <person name="Coutinho P."/>
            <person name="Dacks J.B."/>
            <person name="Durnford D.G."/>
            <person name="Fast N.M."/>
            <person name="Green B.R."/>
            <person name="Grisdale C."/>
            <person name="Hempe F."/>
            <person name="Henrissat B."/>
            <person name="Hoppner M.P."/>
            <person name="Ishida K.-I."/>
            <person name="Kim E."/>
            <person name="Koreny L."/>
            <person name="Kroth P.G."/>
            <person name="Liu Y."/>
            <person name="Malik S.-B."/>
            <person name="Maier U.G."/>
            <person name="McRose D."/>
            <person name="Mock T."/>
            <person name="Neilson J.A."/>
            <person name="Onodera N.T."/>
            <person name="Poole A.M."/>
            <person name="Pritham E.J."/>
            <person name="Richards T.A."/>
            <person name="Rocap G."/>
            <person name="Roy S.W."/>
            <person name="Sarai C."/>
            <person name="Schaack S."/>
            <person name="Shirato S."/>
            <person name="Slamovits C.H."/>
            <person name="Spencer D.F."/>
            <person name="Suzuki S."/>
            <person name="Worden A.Z."/>
            <person name="Zauner S."/>
            <person name="Barry K."/>
            <person name="Bell C."/>
            <person name="Bharti A.K."/>
            <person name="Crow J.A."/>
            <person name="Grimwood J."/>
            <person name="Kramer R."/>
            <person name="Lindquist E."/>
            <person name="Lucas S."/>
            <person name="Salamov A."/>
            <person name="McFadden G.I."/>
            <person name="Lane C.E."/>
            <person name="Keeling P.J."/>
            <person name="Gray M.W."/>
            <person name="Grigoriev I.V."/>
            <person name="Archibald J.M."/>
        </authorList>
    </citation>
    <scope>NUCLEOTIDE SEQUENCE</scope>
    <source>
        <strain evidence="4">CCMP2712</strain>
    </source>
</reference>
<dbReference type="EMBL" id="JH993021">
    <property type="protein sequence ID" value="EKX41765.1"/>
    <property type="molecule type" value="Genomic_DNA"/>
</dbReference>
<reference evidence="2 4" key="1">
    <citation type="journal article" date="2012" name="Nature">
        <title>Algal genomes reveal evolutionary mosaicism and the fate of nucleomorphs.</title>
        <authorList>
            <consortium name="DOE Joint Genome Institute"/>
            <person name="Curtis B.A."/>
            <person name="Tanifuji G."/>
            <person name="Burki F."/>
            <person name="Gruber A."/>
            <person name="Irimia M."/>
            <person name="Maruyama S."/>
            <person name="Arias M.C."/>
            <person name="Ball S.G."/>
            <person name="Gile G.H."/>
            <person name="Hirakawa Y."/>
            <person name="Hopkins J.F."/>
            <person name="Kuo A."/>
            <person name="Rensing S.A."/>
            <person name="Schmutz J."/>
            <person name="Symeonidi A."/>
            <person name="Elias M."/>
            <person name="Eveleigh R.J."/>
            <person name="Herman E.K."/>
            <person name="Klute M.J."/>
            <person name="Nakayama T."/>
            <person name="Obornik M."/>
            <person name="Reyes-Prieto A."/>
            <person name="Armbrust E.V."/>
            <person name="Aves S.J."/>
            <person name="Beiko R.G."/>
            <person name="Coutinho P."/>
            <person name="Dacks J.B."/>
            <person name="Durnford D.G."/>
            <person name="Fast N.M."/>
            <person name="Green B.R."/>
            <person name="Grisdale C.J."/>
            <person name="Hempel F."/>
            <person name="Henrissat B."/>
            <person name="Hoppner M.P."/>
            <person name="Ishida K."/>
            <person name="Kim E."/>
            <person name="Koreny L."/>
            <person name="Kroth P.G."/>
            <person name="Liu Y."/>
            <person name="Malik S.B."/>
            <person name="Maier U.G."/>
            <person name="McRose D."/>
            <person name="Mock T."/>
            <person name="Neilson J.A."/>
            <person name="Onodera N.T."/>
            <person name="Poole A.M."/>
            <person name="Pritham E.J."/>
            <person name="Richards T.A."/>
            <person name="Rocap G."/>
            <person name="Roy S.W."/>
            <person name="Sarai C."/>
            <person name="Schaack S."/>
            <person name="Shirato S."/>
            <person name="Slamovits C.H."/>
            <person name="Spencer D.F."/>
            <person name="Suzuki S."/>
            <person name="Worden A.Z."/>
            <person name="Zauner S."/>
            <person name="Barry K."/>
            <person name="Bell C."/>
            <person name="Bharti A.K."/>
            <person name="Crow J.A."/>
            <person name="Grimwood J."/>
            <person name="Kramer R."/>
            <person name="Lindquist E."/>
            <person name="Lucas S."/>
            <person name="Salamov A."/>
            <person name="McFadden G.I."/>
            <person name="Lane C.E."/>
            <person name="Keeling P.J."/>
            <person name="Gray M.W."/>
            <person name="Grigoriev I.V."/>
            <person name="Archibald J.M."/>
        </authorList>
    </citation>
    <scope>NUCLEOTIDE SEQUENCE</scope>
    <source>
        <strain evidence="2 4">CCMP2712</strain>
    </source>
</reference>
<evidence type="ECO:0000313" key="2">
    <source>
        <dbReference type="EMBL" id="EKX41765.1"/>
    </source>
</evidence>
<evidence type="ECO:0000313" key="3">
    <source>
        <dbReference type="EnsemblProtists" id="EKX41765"/>
    </source>
</evidence>
<reference evidence="3" key="3">
    <citation type="submission" date="2015-06" db="UniProtKB">
        <authorList>
            <consortium name="EnsemblProtists"/>
        </authorList>
    </citation>
    <scope>IDENTIFICATION</scope>
</reference>
<dbReference type="RefSeq" id="XP_005828745.1">
    <property type="nucleotide sequence ID" value="XM_005828688.1"/>
</dbReference>
<accession>L1J109</accession>
<feature type="region of interest" description="Disordered" evidence="1">
    <location>
        <begin position="1"/>
        <end position="21"/>
    </location>
</feature>
<proteinExistence type="predicted"/>
<organism evidence="2">
    <name type="scientific">Guillardia theta (strain CCMP2712)</name>
    <name type="common">Cryptophyte</name>
    <dbReference type="NCBI Taxonomy" id="905079"/>
    <lineage>
        <taxon>Eukaryota</taxon>
        <taxon>Cryptophyceae</taxon>
        <taxon>Pyrenomonadales</taxon>
        <taxon>Geminigeraceae</taxon>
        <taxon>Guillardia</taxon>
    </lineage>
</organism>